<keyword evidence="3" id="KW-1185">Reference proteome</keyword>
<evidence type="ECO:0000313" key="2">
    <source>
        <dbReference type="EMBL" id="CEO88919.1"/>
    </source>
</evidence>
<dbReference type="Proteomes" id="UP000046155">
    <property type="component" value="Unassembled WGS sequence"/>
</dbReference>
<accession>A0A0B7MEC2</accession>
<dbReference type="EMBL" id="CDRZ01000223">
    <property type="protein sequence ID" value="CEO88919.1"/>
    <property type="molecule type" value="Genomic_DNA"/>
</dbReference>
<dbReference type="AlphaFoldDB" id="A0A0B7MEC2"/>
<organism evidence="2 3">
    <name type="scientific">Syntrophaceticus schinkii</name>
    <dbReference type="NCBI Taxonomy" id="499207"/>
    <lineage>
        <taxon>Bacteria</taxon>
        <taxon>Bacillati</taxon>
        <taxon>Bacillota</taxon>
        <taxon>Clostridia</taxon>
        <taxon>Thermoanaerobacterales</taxon>
        <taxon>Thermoanaerobacterales Family III. Incertae Sedis</taxon>
        <taxon>Syntrophaceticus</taxon>
    </lineage>
</organism>
<dbReference type="Pfam" id="PF06898">
    <property type="entry name" value="YqfD"/>
    <property type="match status" value="1"/>
</dbReference>
<dbReference type="InterPro" id="IPR010690">
    <property type="entry name" value="YqfD"/>
</dbReference>
<evidence type="ECO:0000256" key="1">
    <source>
        <dbReference type="SAM" id="Phobius"/>
    </source>
</evidence>
<sequence>MIMKKIWAYLLGYIILVVEGTHPERFINMAFTRGIHLWDLTWSDTDTLMVKVYAQSFRTLRHVARQSNCRICILRKQGLPFVVFRFRRRRMLLAGALIFFIILYFLSSLIWTVDVTGTRKISAARVKDLAAVKGLKPGSFCFMANRDQVEDYLLRELQGISYIEVKVGPRSQVKVVEKIDPPRSQGPCHVVAKKDGVIDSILALNGQPKVEEGDLVRKGQVLISGAIYPPPPEEDSTAPKPPPSAQKPLRYVSAQGIVYGKFWYRFYGEVFRDEVVEEKTGRSARIYCIKLGNKEIIIKGPHSIPYKYYRSQTWRSKFPRWRNKTLPVEFVTIEAEEIKHVRLRRSYEEAVDAAAGSARKKEAKGIPKGAVPVKRQYKVLGTEDDNPVRVVLTVETKEDIGVIRGFTP</sequence>
<keyword evidence="1" id="KW-0472">Membrane</keyword>
<evidence type="ECO:0000313" key="3">
    <source>
        <dbReference type="Proteomes" id="UP000046155"/>
    </source>
</evidence>
<keyword evidence="1" id="KW-0812">Transmembrane</keyword>
<dbReference type="OrthoDB" id="1640349at2"/>
<feature type="transmembrane region" description="Helical" evidence="1">
    <location>
        <begin position="91"/>
        <end position="111"/>
    </location>
</feature>
<dbReference type="NCBIfam" id="TIGR02876">
    <property type="entry name" value="spore_yqfD"/>
    <property type="match status" value="1"/>
</dbReference>
<keyword evidence="1" id="KW-1133">Transmembrane helix</keyword>
<protein>
    <submittedName>
        <fullName evidence="2">Putative Sporulation protein YqfD</fullName>
    </submittedName>
</protein>
<gene>
    <name evidence="2" type="ORF">SSCH_30023</name>
</gene>
<reference evidence="3" key="1">
    <citation type="submission" date="2015-01" db="EMBL/GenBank/DDBJ databases">
        <authorList>
            <person name="Manzoor Shahid"/>
            <person name="Zubair Saima"/>
        </authorList>
    </citation>
    <scope>NUCLEOTIDE SEQUENCE [LARGE SCALE GENOMIC DNA]</scope>
    <source>
        <strain evidence="3">Sp3</strain>
    </source>
</reference>
<name>A0A0B7MEC2_9FIRM</name>
<dbReference type="PIRSF" id="PIRSF029895">
    <property type="entry name" value="SpoIV"/>
    <property type="match status" value="1"/>
</dbReference>
<proteinExistence type="predicted"/>